<dbReference type="OrthoDB" id="3800738at2759"/>
<feature type="domain" description="F-box" evidence="1">
    <location>
        <begin position="21"/>
        <end position="68"/>
    </location>
</feature>
<dbReference type="InterPro" id="IPR001810">
    <property type="entry name" value="F-box_dom"/>
</dbReference>
<dbReference type="CDD" id="cd09917">
    <property type="entry name" value="F-box_SF"/>
    <property type="match status" value="1"/>
</dbReference>
<keyword evidence="3" id="KW-1185">Reference proteome</keyword>
<dbReference type="AlphaFoldDB" id="A0A1V6TB80"/>
<name>A0A1V6TB80_9EURO</name>
<gene>
    <name evidence="2" type="ORF">PENSTE_c009G08370</name>
</gene>
<sequence>MRSSQFKNLSSISAMTSTKPSNVFQGLPTELWESIFLHVDLRTLLTSATRVCHVWTDLIQNSTALQQILFFAPNTRLQSDEKFHNSLLVDSFPSMFSRHEKEEDDFQFTIESWDFVKHPEKQLAYMRPEASWRRMLVQQPPIYKIGVWKEQFATIPVAKYYEMPSDENLTKIGIRMEDVFDEMFFNKDLSINELQFIWWQKFSPMIREKVERLEKVRKRGLEAGLILNNVSSSEDVEYSDEEYDEEENRRTSLVLKTSAMVKGMYEKLGLKPKTEERGRWTEPETYDWD</sequence>
<dbReference type="SUPFAM" id="SSF81383">
    <property type="entry name" value="F-box domain"/>
    <property type="match status" value="1"/>
</dbReference>
<reference evidence="3" key="1">
    <citation type="journal article" date="2017" name="Nat. Microbiol.">
        <title>Global analysis of biosynthetic gene clusters reveals vast potential of secondary metabolite production in Penicillium species.</title>
        <authorList>
            <person name="Nielsen J.C."/>
            <person name="Grijseels S."/>
            <person name="Prigent S."/>
            <person name="Ji B."/>
            <person name="Dainat J."/>
            <person name="Nielsen K.F."/>
            <person name="Frisvad J.C."/>
            <person name="Workman M."/>
            <person name="Nielsen J."/>
        </authorList>
    </citation>
    <scope>NUCLEOTIDE SEQUENCE [LARGE SCALE GENOMIC DNA]</scope>
    <source>
        <strain evidence="3">IBT 24891</strain>
    </source>
</reference>
<dbReference type="InterPro" id="IPR036047">
    <property type="entry name" value="F-box-like_dom_sf"/>
</dbReference>
<evidence type="ECO:0000259" key="1">
    <source>
        <dbReference type="PROSITE" id="PS50181"/>
    </source>
</evidence>
<dbReference type="Proteomes" id="UP000191285">
    <property type="component" value="Unassembled WGS sequence"/>
</dbReference>
<evidence type="ECO:0000313" key="3">
    <source>
        <dbReference type="Proteomes" id="UP000191285"/>
    </source>
</evidence>
<organism evidence="2 3">
    <name type="scientific">Penicillium steckii</name>
    <dbReference type="NCBI Taxonomy" id="303698"/>
    <lineage>
        <taxon>Eukaryota</taxon>
        <taxon>Fungi</taxon>
        <taxon>Dikarya</taxon>
        <taxon>Ascomycota</taxon>
        <taxon>Pezizomycotina</taxon>
        <taxon>Eurotiomycetes</taxon>
        <taxon>Eurotiomycetidae</taxon>
        <taxon>Eurotiales</taxon>
        <taxon>Aspergillaceae</taxon>
        <taxon>Penicillium</taxon>
    </lineage>
</organism>
<dbReference type="PROSITE" id="PS50181">
    <property type="entry name" value="FBOX"/>
    <property type="match status" value="1"/>
</dbReference>
<dbReference type="Gene3D" id="1.20.1280.50">
    <property type="match status" value="1"/>
</dbReference>
<comment type="caution">
    <text evidence="2">The sequence shown here is derived from an EMBL/GenBank/DDBJ whole genome shotgun (WGS) entry which is preliminary data.</text>
</comment>
<dbReference type="EMBL" id="MLKD01000009">
    <property type="protein sequence ID" value="OQE23089.1"/>
    <property type="molecule type" value="Genomic_DNA"/>
</dbReference>
<accession>A0A1V6TB80</accession>
<evidence type="ECO:0000313" key="2">
    <source>
        <dbReference type="EMBL" id="OQE23089.1"/>
    </source>
</evidence>
<proteinExistence type="predicted"/>
<protein>
    <recommendedName>
        <fullName evidence="1">F-box domain-containing protein</fullName>
    </recommendedName>
</protein>
<dbReference type="STRING" id="303698.A0A1V6TB80"/>